<protein>
    <submittedName>
        <fullName evidence="1">Uncharacterized protein</fullName>
    </submittedName>
</protein>
<organism evidence="1 2">
    <name type="scientific">Spiroplasma poulsonii</name>
    <dbReference type="NCBI Taxonomy" id="2138"/>
    <lineage>
        <taxon>Bacteria</taxon>
        <taxon>Bacillati</taxon>
        <taxon>Mycoplasmatota</taxon>
        <taxon>Mollicutes</taxon>
        <taxon>Entomoplasmatales</taxon>
        <taxon>Spiroplasmataceae</taxon>
        <taxon>Spiroplasma</taxon>
    </lineage>
</organism>
<evidence type="ECO:0000313" key="1">
    <source>
        <dbReference type="EMBL" id="PQM30153.1"/>
    </source>
</evidence>
<proteinExistence type="predicted"/>
<dbReference type="Proteomes" id="UP000031565">
    <property type="component" value="Unassembled WGS sequence"/>
</dbReference>
<accession>A0A2P6F9L8</accession>
<reference evidence="1 2" key="1">
    <citation type="journal article" date="2015" name="MBio">
        <title>Genome sequence of the Drosophila melanogaster male-killing Spiroplasma strain MSRO endosymbiont.</title>
        <authorList>
            <person name="Paredes J.C."/>
            <person name="Herren J.K."/>
            <person name="Schupfer F."/>
            <person name="Marin R."/>
            <person name="Claverol S."/>
            <person name="Kuo C.H."/>
            <person name="Lemaitre B."/>
            <person name="Beven L."/>
        </authorList>
    </citation>
    <scope>NUCLEOTIDE SEQUENCE [LARGE SCALE GENOMIC DNA]</scope>
    <source>
        <strain evidence="1 2">MSRO</strain>
    </source>
</reference>
<evidence type="ECO:0000313" key="2">
    <source>
        <dbReference type="Proteomes" id="UP000031565"/>
    </source>
</evidence>
<dbReference type="EMBL" id="JTLV02000004">
    <property type="protein sequence ID" value="PQM30153.1"/>
    <property type="molecule type" value="Genomic_DNA"/>
</dbReference>
<sequence length="45" mass="5401">MMGLKNKINLFNTNEQLLEENKFNYSVNNFVNNNLQKNFIFISFI</sequence>
<dbReference type="RefSeq" id="WP_157944276.1">
    <property type="nucleotide sequence ID" value="NZ_JTLV02000004.1"/>
</dbReference>
<dbReference type="AlphaFoldDB" id="A0A2P6F9L8"/>
<comment type="caution">
    <text evidence="1">The sequence shown here is derived from an EMBL/GenBank/DDBJ whole genome shotgun (WGS) entry which is preliminary data.</text>
</comment>
<name>A0A2P6F9L8_9MOLU</name>
<gene>
    <name evidence="1" type="ORF">SMSRO_SF026250</name>
</gene>
<keyword evidence="2" id="KW-1185">Reference proteome</keyword>